<comment type="caution">
    <text evidence="2">The sequence shown here is derived from an EMBL/GenBank/DDBJ whole genome shotgun (WGS) entry which is preliminary data.</text>
</comment>
<name>A0AAN7L4H0_9MYRT</name>
<dbReference type="PANTHER" id="PTHR31934">
    <property type="entry name" value="ALPHA/BETA-HYDROLASES SUPERFAMILY PROTEIN"/>
    <property type="match status" value="1"/>
</dbReference>
<gene>
    <name evidence="2" type="ORF">SAY87_024039</name>
</gene>
<feature type="region of interest" description="Disordered" evidence="1">
    <location>
        <begin position="283"/>
        <end position="370"/>
    </location>
</feature>
<feature type="compositionally biased region" description="Acidic residues" evidence="1">
    <location>
        <begin position="310"/>
        <end position="346"/>
    </location>
</feature>
<proteinExistence type="predicted"/>
<reference evidence="2 3" key="1">
    <citation type="journal article" date="2023" name="Hortic Res">
        <title>Pangenome of water caltrop reveals structural variations and asymmetric subgenome divergence after allopolyploidization.</title>
        <authorList>
            <person name="Zhang X."/>
            <person name="Chen Y."/>
            <person name="Wang L."/>
            <person name="Yuan Y."/>
            <person name="Fang M."/>
            <person name="Shi L."/>
            <person name="Lu R."/>
            <person name="Comes H.P."/>
            <person name="Ma Y."/>
            <person name="Chen Y."/>
            <person name="Huang G."/>
            <person name="Zhou Y."/>
            <person name="Zheng Z."/>
            <person name="Qiu Y."/>
        </authorList>
    </citation>
    <scope>NUCLEOTIDE SEQUENCE [LARGE SCALE GENOMIC DNA]</scope>
    <source>
        <tissue evidence="2">Roots</tissue>
    </source>
</reference>
<dbReference type="Proteomes" id="UP001345219">
    <property type="component" value="Chromosome 18"/>
</dbReference>
<sequence length="370" mass="42442">MEATKDGSSGSGENNKPVIVRVKRKASHSLLDTFWLQINERPVKRILLDFENLSIANSSGKVAAEEPRTRRVLVKHVDTSDKSEATPGLLKLLMPECLEGSKSRAKNDERRCAFKRRNVQDLSSKSRETKEAFAKNARFEQIWSRRGNSLLKDEKALHEMYHFYDVVRIDEEEKPEQVPEKEYVFAASPCALFMYVLTYKICFKFNCRIISLEDQKMLGNFLPLLREFIPDAATEIELDLNVQSSKKGTAVDDYMYDYYVIQDSVEMDEKDCLGDLPLVNVDDTDDFYDGPDSEYETDDSNDENNPLNDYPDEISDESPQSEETETDSEEEEDDDNPSGEDVDPLYEDMNTFCDDEGDFDYADGDAYPHD</sequence>
<dbReference type="AlphaFoldDB" id="A0AAN7L4H0"/>
<protein>
    <recommendedName>
        <fullName evidence="4">RNA-directed DNA methylation 4</fullName>
    </recommendedName>
</protein>
<evidence type="ECO:0008006" key="4">
    <source>
        <dbReference type="Google" id="ProtNLM"/>
    </source>
</evidence>
<evidence type="ECO:0000313" key="2">
    <source>
        <dbReference type="EMBL" id="KAK4776078.1"/>
    </source>
</evidence>
<evidence type="ECO:0000313" key="3">
    <source>
        <dbReference type="Proteomes" id="UP001345219"/>
    </source>
</evidence>
<evidence type="ECO:0000256" key="1">
    <source>
        <dbReference type="SAM" id="MobiDB-lite"/>
    </source>
</evidence>
<organism evidence="2 3">
    <name type="scientific">Trapa incisa</name>
    <dbReference type="NCBI Taxonomy" id="236973"/>
    <lineage>
        <taxon>Eukaryota</taxon>
        <taxon>Viridiplantae</taxon>
        <taxon>Streptophyta</taxon>
        <taxon>Embryophyta</taxon>
        <taxon>Tracheophyta</taxon>
        <taxon>Spermatophyta</taxon>
        <taxon>Magnoliopsida</taxon>
        <taxon>eudicotyledons</taxon>
        <taxon>Gunneridae</taxon>
        <taxon>Pentapetalae</taxon>
        <taxon>rosids</taxon>
        <taxon>malvids</taxon>
        <taxon>Myrtales</taxon>
        <taxon>Lythraceae</taxon>
        <taxon>Trapa</taxon>
    </lineage>
</organism>
<feature type="compositionally biased region" description="Acidic residues" evidence="1">
    <location>
        <begin position="283"/>
        <end position="302"/>
    </location>
</feature>
<dbReference type="EMBL" id="JAXIOK010000003">
    <property type="protein sequence ID" value="KAK4776078.1"/>
    <property type="molecule type" value="Genomic_DNA"/>
</dbReference>
<feature type="compositionally biased region" description="Acidic residues" evidence="1">
    <location>
        <begin position="353"/>
        <end position="363"/>
    </location>
</feature>
<keyword evidence="3" id="KW-1185">Reference proteome</keyword>
<accession>A0AAN7L4H0</accession>
<dbReference type="PANTHER" id="PTHR31934:SF2">
    <property type="entry name" value="RNA-DIRECTED DNA METHYLATION 4"/>
    <property type="match status" value="1"/>
</dbReference>